<proteinExistence type="predicted"/>
<name>A0ABQ0BEI3_9FIRM</name>
<organism evidence="1 2">
    <name type="scientific">Blautia hominis</name>
    <dbReference type="NCBI Taxonomy" id="2025493"/>
    <lineage>
        <taxon>Bacteria</taxon>
        <taxon>Bacillati</taxon>
        <taxon>Bacillota</taxon>
        <taxon>Clostridia</taxon>
        <taxon>Lachnospirales</taxon>
        <taxon>Lachnospiraceae</taxon>
        <taxon>Blautia</taxon>
    </lineage>
</organism>
<dbReference type="RefSeq" id="WP_390407937.1">
    <property type="nucleotide sequence ID" value="NZ_BAABYW010000001.1"/>
</dbReference>
<dbReference type="Proteomes" id="UP001600943">
    <property type="component" value="Unassembled WGS sequence"/>
</dbReference>
<evidence type="ECO:0008006" key="3">
    <source>
        <dbReference type="Google" id="ProtNLM"/>
    </source>
</evidence>
<reference evidence="1 2" key="1">
    <citation type="submission" date="2024-04" db="EMBL/GenBank/DDBJ databases">
        <title>Defined microbial consortia suppress multidrug-resistant proinflammatory Enterobacteriaceae via ecological control.</title>
        <authorList>
            <person name="Furuichi M."/>
            <person name="Kawaguchi T."/>
            <person name="Pust M."/>
            <person name="Yasuma K."/>
            <person name="Plichta D."/>
            <person name="Hasegawa N."/>
            <person name="Ohya T."/>
            <person name="Bhattarai S."/>
            <person name="Sasajima S."/>
            <person name="Aoto Y."/>
            <person name="Tuganbaev T."/>
            <person name="Yaginuma M."/>
            <person name="Ueda M."/>
            <person name="Okahashi N."/>
            <person name="Amafuji K."/>
            <person name="Kiridooshi Y."/>
            <person name="Sugita K."/>
            <person name="Strazar M."/>
            <person name="Skelly A."/>
            <person name="Suda W."/>
            <person name="Hattori M."/>
            <person name="Nakamoto N."/>
            <person name="Caballero S."/>
            <person name="Norman J."/>
            <person name="Olle B."/>
            <person name="Tanoue T."/>
            <person name="Arita M."/>
            <person name="Bucci V."/>
            <person name="Atarashi K."/>
            <person name="Xavier R."/>
            <person name="Honda K."/>
        </authorList>
    </citation>
    <scope>NUCLEOTIDE SEQUENCE [LARGE SCALE GENOMIC DNA]</scope>
    <source>
        <strain evidence="2">k04-0078-D8-1</strain>
    </source>
</reference>
<gene>
    <name evidence="1" type="ORF">K040078D81_39920</name>
</gene>
<dbReference type="EMBL" id="BAABYW010000001">
    <property type="protein sequence ID" value="GAA6409875.1"/>
    <property type="molecule type" value="Genomic_DNA"/>
</dbReference>
<evidence type="ECO:0000313" key="1">
    <source>
        <dbReference type="EMBL" id="GAA6409875.1"/>
    </source>
</evidence>
<sequence>MRQVNLENVQESGSFDRLPAGGYVCKYTSVKDVQMNPQTGKGDYLQMEYDIAYGDHKDYYKNLEAALHFWGGRYVRSYKEKALPMFKRMCSAVAKSNPGFVFDGGRQNADESTLVGKYVGLVLGEEEYIGNDGSKKNRLYVHSECDINDIKAGRFKIPELKKLKDEGNRRTTATGFMSVPDNAKEEIPFN</sequence>
<protein>
    <recommendedName>
        <fullName evidence="3">DUF669 domain-containing protein</fullName>
    </recommendedName>
</protein>
<keyword evidence="2" id="KW-1185">Reference proteome</keyword>
<accession>A0ABQ0BEI3</accession>
<comment type="caution">
    <text evidence="1">The sequence shown here is derived from an EMBL/GenBank/DDBJ whole genome shotgun (WGS) entry which is preliminary data.</text>
</comment>
<evidence type="ECO:0000313" key="2">
    <source>
        <dbReference type="Proteomes" id="UP001600943"/>
    </source>
</evidence>